<name>A0A3P3Y4E3_PLABS</name>
<proteinExistence type="inferred from homology"/>
<evidence type="ECO:0000313" key="10">
    <source>
        <dbReference type="Proteomes" id="UP000290189"/>
    </source>
</evidence>
<keyword evidence="3 6" id="KW-0560">Oxidoreductase</keyword>
<dbReference type="GO" id="GO:0006979">
    <property type="term" value="P:response to oxidative stress"/>
    <property type="evidence" value="ECO:0007669"/>
    <property type="project" value="TreeGrafter"/>
</dbReference>
<dbReference type="PANTHER" id="PTHR10681:SF121">
    <property type="entry name" value="ALKYL HYDROPEROXIDE REDUCTASE C"/>
    <property type="match status" value="1"/>
</dbReference>
<dbReference type="InterPro" id="IPR045020">
    <property type="entry name" value="PRX_1cys"/>
</dbReference>
<sequence length="227" mass="24911">MVASIEQKVVRIGDLAPDCIAQTTQGEIGFHKYVEGKWACLFSHPKDFTPVCTTELGRVAKLQDEFAKRGVQVVALSCDDVDSHKKWIKDIESSQNCTVNYPIIADADRKIAALWGMLDQTNRDPDGAPLTVRGVFIIGPDKLVKAMIAYPAATGRNFDEILRLIDSCQLTSRAKVATPANWKPGDNCIVSPSLSDDVAKKTLGDFETKLPYLRESALAAGDVFYHP</sequence>
<dbReference type="Pfam" id="PF00578">
    <property type="entry name" value="AhpC-TSA"/>
    <property type="match status" value="1"/>
</dbReference>
<reference evidence="9 10" key="1">
    <citation type="submission" date="2018-03" db="EMBL/GenBank/DDBJ databases">
        <authorList>
            <person name="Fogelqvist J."/>
        </authorList>
    </citation>
    <scope>NUCLEOTIDE SEQUENCE [LARGE SCALE GENOMIC DNA]</scope>
</reference>
<evidence type="ECO:0000256" key="1">
    <source>
        <dbReference type="ARBA" id="ARBA00022559"/>
    </source>
</evidence>
<protein>
    <recommendedName>
        <fullName evidence="8">Thioredoxin domain-containing protein</fullName>
    </recommendedName>
</protein>
<feature type="active site" description="Cysteine sulfenic acid (-SOH) intermediate; for peroxidase activity" evidence="7">
    <location>
        <position position="52"/>
    </location>
</feature>
<dbReference type="GO" id="GO:0033554">
    <property type="term" value="P:cellular response to stress"/>
    <property type="evidence" value="ECO:0007669"/>
    <property type="project" value="TreeGrafter"/>
</dbReference>
<dbReference type="GO" id="GO:0042744">
    <property type="term" value="P:hydrogen peroxide catabolic process"/>
    <property type="evidence" value="ECO:0007669"/>
    <property type="project" value="TreeGrafter"/>
</dbReference>
<dbReference type="GO" id="GO:0045454">
    <property type="term" value="P:cell redox homeostasis"/>
    <property type="evidence" value="ECO:0007669"/>
    <property type="project" value="TreeGrafter"/>
</dbReference>
<accession>A0A3P3Y4E3</accession>
<dbReference type="InterPro" id="IPR000866">
    <property type="entry name" value="AhpC/TSA"/>
</dbReference>
<geneLocation type="mitochondrion" evidence="9"/>
<keyword evidence="4 6" id="KW-0676">Redox-active center</keyword>
<evidence type="ECO:0000259" key="8">
    <source>
        <dbReference type="PROSITE" id="PS51352"/>
    </source>
</evidence>
<dbReference type="FunFam" id="3.40.30.10:FF:000011">
    <property type="entry name" value="Peroxiredoxin PRX1"/>
    <property type="match status" value="1"/>
</dbReference>
<dbReference type="CDD" id="cd03016">
    <property type="entry name" value="PRX_1cys"/>
    <property type="match status" value="1"/>
</dbReference>
<dbReference type="Gene3D" id="3.40.30.10">
    <property type="entry name" value="Glutaredoxin"/>
    <property type="match status" value="1"/>
</dbReference>
<gene>
    <name evidence="9" type="ORF">PLBR_LOCUS2186</name>
</gene>
<evidence type="ECO:0000256" key="5">
    <source>
        <dbReference type="ARBA" id="ARBA00025719"/>
    </source>
</evidence>
<evidence type="ECO:0000256" key="7">
    <source>
        <dbReference type="PIRSR" id="PIRSR000239-1"/>
    </source>
</evidence>
<evidence type="ECO:0000313" key="9">
    <source>
        <dbReference type="EMBL" id="SPQ94971.1"/>
    </source>
</evidence>
<dbReference type="PIRSF" id="PIRSF000239">
    <property type="entry name" value="AHPC"/>
    <property type="match status" value="1"/>
</dbReference>
<keyword evidence="9" id="KW-0496">Mitochondrion</keyword>
<dbReference type="Proteomes" id="UP000290189">
    <property type="component" value="Unassembled WGS sequence"/>
</dbReference>
<evidence type="ECO:0000256" key="4">
    <source>
        <dbReference type="ARBA" id="ARBA00023284"/>
    </source>
</evidence>
<feature type="domain" description="Thioredoxin" evidence="8">
    <location>
        <begin position="10"/>
        <end position="170"/>
    </location>
</feature>
<dbReference type="GO" id="GO:0008379">
    <property type="term" value="F:thioredoxin peroxidase activity"/>
    <property type="evidence" value="ECO:0007669"/>
    <property type="project" value="TreeGrafter"/>
</dbReference>
<dbReference type="PANTHER" id="PTHR10681">
    <property type="entry name" value="THIOREDOXIN PEROXIDASE"/>
    <property type="match status" value="1"/>
</dbReference>
<dbReference type="InterPro" id="IPR036249">
    <property type="entry name" value="Thioredoxin-like_sf"/>
</dbReference>
<dbReference type="Pfam" id="PF10417">
    <property type="entry name" value="1-cysPrx_C"/>
    <property type="match status" value="1"/>
</dbReference>
<dbReference type="PROSITE" id="PS51352">
    <property type="entry name" value="THIOREDOXIN_2"/>
    <property type="match status" value="1"/>
</dbReference>
<dbReference type="InterPro" id="IPR013766">
    <property type="entry name" value="Thioredoxin_domain"/>
</dbReference>
<keyword evidence="2 6" id="KW-0049">Antioxidant</keyword>
<comment type="similarity">
    <text evidence="5">Belongs to the peroxiredoxin family. Prx6 subfamily.</text>
</comment>
<dbReference type="Gene3D" id="3.30.1020.10">
    <property type="entry name" value="Antioxidant, Horf6, Chain A, domain2"/>
    <property type="match status" value="1"/>
</dbReference>
<dbReference type="InterPro" id="IPR024706">
    <property type="entry name" value="Peroxiredoxin_AhpC-typ"/>
</dbReference>
<evidence type="ECO:0000256" key="6">
    <source>
        <dbReference type="PIRNR" id="PIRNR000239"/>
    </source>
</evidence>
<keyword evidence="1 6" id="KW-0575">Peroxidase</keyword>
<evidence type="ECO:0000256" key="2">
    <source>
        <dbReference type="ARBA" id="ARBA00022862"/>
    </source>
</evidence>
<dbReference type="InterPro" id="IPR050217">
    <property type="entry name" value="Peroxiredoxin"/>
</dbReference>
<evidence type="ECO:0000256" key="3">
    <source>
        <dbReference type="ARBA" id="ARBA00023002"/>
    </source>
</evidence>
<dbReference type="InterPro" id="IPR019479">
    <property type="entry name" value="Peroxiredoxin_C"/>
</dbReference>
<dbReference type="EMBL" id="OVEO01000003">
    <property type="protein sequence ID" value="SPQ94971.1"/>
    <property type="molecule type" value="Genomic_DNA"/>
</dbReference>
<organism evidence="9 10">
    <name type="scientific">Plasmodiophora brassicae</name>
    <name type="common">Clubroot disease agent</name>
    <dbReference type="NCBI Taxonomy" id="37360"/>
    <lineage>
        <taxon>Eukaryota</taxon>
        <taxon>Sar</taxon>
        <taxon>Rhizaria</taxon>
        <taxon>Endomyxa</taxon>
        <taxon>Phytomyxea</taxon>
        <taxon>Plasmodiophorida</taxon>
        <taxon>Plasmodiophoridae</taxon>
        <taxon>Plasmodiophora</taxon>
    </lineage>
</organism>
<dbReference type="AlphaFoldDB" id="A0A3P3Y4E3"/>
<comment type="function">
    <text evidence="6">Thiol-specific peroxidase that catalyzes the reduction of hydrogen peroxide and organic hydroperoxides to water and alcohols, respectively.</text>
</comment>
<dbReference type="GO" id="GO:0005829">
    <property type="term" value="C:cytosol"/>
    <property type="evidence" value="ECO:0007669"/>
    <property type="project" value="TreeGrafter"/>
</dbReference>
<dbReference type="SUPFAM" id="SSF52833">
    <property type="entry name" value="Thioredoxin-like"/>
    <property type="match status" value="1"/>
</dbReference>